<dbReference type="VEuPathDB" id="FungiDB:DIURU_001771"/>
<dbReference type="OMA" id="PLEFYPQ"/>
<dbReference type="SMART" id="SM00165">
    <property type="entry name" value="UBA"/>
    <property type="match status" value="1"/>
</dbReference>
<dbReference type="GO" id="GO:0005829">
    <property type="term" value="C:cytosol"/>
    <property type="evidence" value="ECO:0007669"/>
    <property type="project" value="TreeGrafter"/>
</dbReference>
<feature type="compositionally biased region" description="Acidic residues" evidence="1">
    <location>
        <begin position="564"/>
        <end position="590"/>
    </location>
</feature>
<dbReference type="Pfam" id="PF00627">
    <property type="entry name" value="UBA"/>
    <property type="match status" value="1"/>
</dbReference>
<organism evidence="3 4">
    <name type="scientific">Diutina rugosa</name>
    <name type="common">Yeast</name>
    <name type="synonym">Candida rugosa</name>
    <dbReference type="NCBI Taxonomy" id="5481"/>
    <lineage>
        <taxon>Eukaryota</taxon>
        <taxon>Fungi</taxon>
        <taxon>Dikarya</taxon>
        <taxon>Ascomycota</taxon>
        <taxon>Saccharomycotina</taxon>
        <taxon>Pichiomycetes</taxon>
        <taxon>Debaryomycetaceae</taxon>
        <taxon>Diutina</taxon>
    </lineage>
</organism>
<dbReference type="OrthoDB" id="4489171at2759"/>
<dbReference type="InterPro" id="IPR015940">
    <property type="entry name" value="UBA"/>
</dbReference>
<dbReference type="Proteomes" id="UP000449547">
    <property type="component" value="Unassembled WGS sequence"/>
</dbReference>
<proteinExistence type="predicted"/>
<sequence length="596" mass="67494">MINDELISSIVSMGFSAEEAQKALEQSNNDVEIAIAFLLGDHDEGNDPPPPTDDHTHQAPPPPLPDRYHYDDLVPISNPEDIPNFPPRESGVRSIIDNEDYYPKPETSPLSTVVIPTVTGLLDNHMLPFLSIMSQLDRFQQALMVAPGGVPEYTSRWYNSPITITPTEQYEKQSQVAAAKFVTILQLISAVAGPSSVAERAFITNKVLVTNYPPDFCRELGLIEEVDDCYVKFVTSLDNNIQHLTGKSSKIDQLFLSTVESITDNRSNPLGLFSIEGESRRGNLYDSMTQLFWSEPDSVGSIRLSQCAPVMGFQLGEANPGTEPFSLDEYFYPDIYSRKCADRFKSVYTKQQELKQYRSSLEAPIIDVTAFGGRSILGMLDQTKEYLQETYGDGDHKTELDDINQLRDNVSNRRNQLLQSVEEVTKELKGLNFYHRDVLLSHVEGVALEEYLLIGVVFSDSEYFYRQKTLSNEDENWVHINVSSTSSGRVIDFDVKLLSFDAMHTYVLERTRDPYVSMWLYYASQESFNEKVAVTVPPPITQFISRDNLEIERIREDYNSSDEPTAEESNEEPEVLDDDDHDADDDDDDETYRTTS</sequence>
<dbReference type="PANTHER" id="PTHR39597:SF1">
    <property type="entry name" value="UBA DOMAIN-CONTAINING PROTEIN RUP1"/>
    <property type="match status" value="1"/>
</dbReference>
<dbReference type="EMBL" id="SWFT01000051">
    <property type="protein sequence ID" value="KAA8904935.1"/>
    <property type="molecule type" value="Genomic_DNA"/>
</dbReference>
<dbReference type="GO" id="GO:0016579">
    <property type="term" value="P:protein deubiquitination"/>
    <property type="evidence" value="ECO:0007669"/>
    <property type="project" value="TreeGrafter"/>
</dbReference>
<evidence type="ECO:0000259" key="2">
    <source>
        <dbReference type="PROSITE" id="PS50030"/>
    </source>
</evidence>
<dbReference type="AlphaFoldDB" id="A0A642UT78"/>
<feature type="region of interest" description="Disordered" evidence="1">
    <location>
        <begin position="554"/>
        <end position="596"/>
    </location>
</feature>
<protein>
    <recommendedName>
        <fullName evidence="2">UBA domain-containing protein</fullName>
    </recommendedName>
</protein>
<accession>A0A642UT78</accession>
<dbReference type="GeneID" id="54780424"/>
<evidence type="ECO:0000313" key="4">
    <source>
        <dbReference type="Proteomes" id="UP000449547"/>
    </source>
</evidence>
<dbReference type="PANTHER" id="PTHR39597">
    <property type="entry name" value="UBA DOMAIN-CONTAINING PROTEIN RUP1"/>
    <property type="match status" value="1"/>
</dbReference>
<dbReference type="GO" id="GO:0005634">
    <property type="term" value="C:nucleus"/>
    <property type="evidence" value="ECO:0007669"/>
    <property type="project" value="TreeGrafter"/>
</dbReference>
<dbReference type="RefSeq" id="XP_034013450.1">
    <property type="nucleotide sequence ID" value="XM_034154351.1"/>
</dbReference>
<evidence type="ECO:0000256" key="1">
    <source>
        <dbReference type="SAM" id="MobiDB-lite"/>
    </source>
</evidence>
<reference evidence="3 4" key="1">
    <citation type="submission" date="2019-07" db="EMBL/GenBank/DDBJ databases">
        <title>Genome assembly of two rare yeast pathogens: Diutina rugosa and Trichomonascus ciferrii.</title>
        <authorList>
            <person name="Mixao V."/>
            <person name="Saus E."/>
            <person name="Hansen A."/>
            <person name="Lass-Flor C."/>
            <person name="Gabaldon T."/>
        </authorList>
    </citation>
    <scope>NUCLEOTIDE SEQUENCE [LARGE SCALE GENOMIC DNA]</scope>
    <source>
        <strain evidence="3 4">CBS 613</strain>
    </source>
</reference>
<gene>
    <name evidence="3" type="ORF">DIURU_001771</name>
</gene>
<dbReference type="CDD" id="cd14297">
    <property type="entry name" value="UBA2_spUBP14_like"/>
    <property type="match status" value="1"/>
</dbReference>
<dbReference type="Gene3D" id="1.10.8.10">
    <property type="entry name" value="DNA helicase RuvA subunit, C-terminal domain"/>
    <property type="match status" value="1"/>
</dbReference>
<dbReference type="PROSITE" id="PS50030">
    <property type="entry name" value="UBA"/>
    <property type="match status" value="1"/>
</dbReference>
<dbReference type="InterPro" id="IPR009060">
    <property type="entry name" value="UBA-like_sf"/>
</dbReference>
<feature type="domain" description="UBA" evidence="2">
    <location>
        <begin position="1"/>
        <end position="41"/>
    </location>
</feature>
<evidence type="ECO:0000313" key="3">
    <source>
        <dbReference type="EMBL" id="KAA8904935.1"/>
    </source>
</evidence>
<dbReference type="InterPro" id="IPR055335">
    <property type="entry name" value="Ucp6/RUP1"/>
</dbReference>
<name>A0A642UT78_DIURU</name>
<comment type="caution">
    <text evidence="3">The sequence shown here is derived from an EMBL/GenBank/DDBJ whole genome shotgun (WGS) entry which is preliminary data.</text>
</comment>
<dbReference type="SUPFAM" id="SSF46934">
    <property type="entry name" value="UBA-like"/>
    <property type="match status" value="1"/>
</dbReference>
<keyword evidence="4" id="KW-1185">Reference proteome</keyword>
<feature type="region of interest" description="Disordered" evidence="1">
    <location>
        <begin position="40"/>
        <end position="65"/>
    </location>
</feature>